<dbReference type="SMART" id="SM00248">
    <property type="entry name" value="ANK"/>
    <property type="match status" value="4"/>
</dbReference>
<organism evidence="4 5">
    <name type="scientific">Priestia taiwanensis</name>
    <dbReference type="NCBI Taxonomy" id="1347902"/>
    <lineage>
        <taxon>Bacteria</taxon>
        <taxon>Bacillati</taxon>
        <taxon>Bacillota</taxon>
        <taxon>Bacilli</taxon>
        <taxon>Bacillales</taxon>
        <taxon>Bacillaceae</taxon>
        <taxon>Priestia</taxon>
    </lineage>
</organism>
<evidence type="ECO:0008006" key="6">
    <source>
        <dbReference type="Google" id="ProtNLM"/>
    </source>
</evidence>
<dbReference type="PROSITE" id="PS50297">
    <property type="entry name" value="ANK_REP_REGION"/>
    <property type="match status" value="3"/>
</dbReference>
<protein>
    <recommendedName>
        <fullName evidence="6">Phosphocholine transferase AnkX</fullName>
    </recommendedName>
</protein>
<keyword evidence="1" id="KW-0677">Repeat</keyword>
<dbReference type="Pfam" id="PF13637">
    <property type="entry name" value="Ank_4"/>
    <property type="match status" value="1"/>
</dbReference>
<dbReference type="EMBL" id="BMFK01000001">
    <property type="protein sequence ID" value="GGE63787.1"/>
    <property type="molecule type" value="Genomic_DNA"/>
</dbReference>
<reference evidence="4" key="1">
    <citation type="journal article" date="2014" name="Int. J. Syst. Evol. Microbiol.">
        <title>Complete genome sequence of Corynebacterium casei LMG S-19264T (=DSM 44701T), isolated from a smear-ripened cheese.</title>
        <authorList>
            <consortium name="US DOE Joint Genome Institute (JGI-PGF)"/>
            <person name="Walter F."/>
            <person name="Albersmeier A."/>
            <person name="Kalinowski J."/>
            <person name="Ruckert C."/>
        </authorList>
    </citation>
    <scope>NUCLEOTIDE SEQUENCE</scope>
    <source>
        <strain evidence="4">CGMCC 1.12698</strain>
    </source>
</reference>
<dbReference type="InterPro" id="IPR036770">
    <property type="entry name" value="Ankyrin_rpt-contain_sf"/>
</dbReference>
<reference evidence="4" key="2">
    <citation type="submission" date="2020-09" db="EMBL/GenBank/DDBJ databases">
        <authorList>
            <person name="Sun Q."/>
            <person name="Zhou Y."/>
        </authorList>
    </citation>
    <scope>NUCLEOTIDE SEQUENCE</scope>
    <source>
        <strain evidence="4">CGMCC 1.12698</strain>
    </source>
</reference>
<dbReference type="InterPro" id="IPR002110">
    <property type="entry name" value="Ankyrin_rpt"/>
</dbReference>
<comment type="caution">
    <text evidence="4">The sequence shown here is derived from an EMBL/GenBank/DDBJ whole genome shotgun (WGS) entry which is preliminary data.</text>
</comment>
<keyword evidence="5" id="KW-1185">Reference proteome</keyword>
<evidence type="ECO:0000313" key="4">
    <source>
        <dbReference type="EMBL" id="GGE63787.1"/>
    </source>
</evidence>
<dbReference type="PANTHER" id="PTHR24171">
    <property type="entry name" value="ANKYRIN REPEAT DOMAIN-CONTAINING PROTEIN 39-RELATED"/>
    <property type="match status" value="1"/>
</dbReference>
<evidence type="ECO:0000256" key="3">
    <source>
        <dbReference type="PROSITE-ProRule" id="PRU00023"/>
    </source>
</evidence>
<feature type="repeat" description="ANK" evidence="3">
    <location>
        <begin position="60"/>
        <end position="92"/>
    </location>
</feature>
<accession>A0A917AP53</accession>
<feature type="repeat" description="ANK" evidence="3">
    <location>
        <begin position="25"/>
        <end position="57"/>
    </location>
</feature>
<evidence type="ECO:0000313" key="5">
    <source>
        <dbReference type="Proteomes" id="UP000605259"/>
    </source>
</evidence>
<dbReference type="AlphaFoldDB" id="A0A917AP53"/>
<evidence type="ECO:0000256" key="2">
    <source>
        <dbReference type="ARBA" id="ARBA00023043"/>
    </source>
</evidence>
<sequence>MNGNTEVVKALLKEDCTLVHALSEDGWSALHLAAYFGHEETVKVLIEFGADVHLKAKNNNGNIPLHAAVANKQLTIVKLLLEHGTDVHTTQSGGWTSLHEAALLGATDIVQVLIDNGADVHKTKDDGKSALDVAIEKEQEAVIQLLQRVSTTR</sequence>
<feature type="repeat" description="ANK" evidence="3">
    <location>
        <begin position="93"/>
        <end position="125"/>
    </location>
</feature>
<gene>
    <name evidence="4" type="ORF">GCM10007140_12530</name>
</gene>
<dbReference type="Proteomes" id="UP000605259">
    <property type="component" value="Unassembled WGS sequence"/>
</dbReference>
<dbReference type="PRINTS" id="PR01415">
    <property type="entry name" value="ANKYRIN"/>
</dbReference>
<dbReference type="RefSeq" id="WP_188387535.1">
    <property type="nucleotide sequence ID" value="NZ_BMFK01000001.1"/>
</dbReference>
<keyword evidence="2 3" id="KW-0040">ANK repeat</keyword>
<name>A0A917AP53_9BACI</name>
<dbReference type="Pfam" id="PF12796">
    <property type="entry name" value="Ank_2"/>
    <property type="match status" value="1"/>
</dbReference>
<dbReference type="PROSITE" id="PS50088">
    <property type="entry name" value="ANK_REPEAT"/>
    <property type="match status" value="3"/>
</dbReference>
<dbReference type="Gene3D" id="1.25.40.20">
    <property type="entry name" value="Ankyrin repeat-containing domain"/>
    <property type="match status" value="3"/>
</dbReference>
<proteinExistence type="predicted"/>
<dbReference type="SUPFAM" id="SSF48403">
    <property type="entry name" value="Ankyrin repeat"/>
    <property type="match status" value="1"/>
</dbReference>
<evidence type="ECO:0000256" key="1">
    <source>
        <dbReference type="ARBA" id="ARBA00022737"/>
    </source>
</evidence>